<dbReference type="GO" id="GO:0030313">
    <property type="term" value="C:cell envelope"/>
    <property type="evidence" value="ECO:0007669"/>
    <property type="project" value="TreeGrafter"/>
</dbReference>
<dbReference type="GO" id="GO:0016020">
    <property type="term" value="C:membrane"/>
    <property type="evidence" value="ECO:0007669"/>
    <property type="project" value="InterPro"/>
</dbReference>
<dbReference type="PANTHER" id="PTHR30097">
    <property type="entry name" value="CATION EFFLUX SYSTEM PROTEIN CUSB"/>
    <property type="match status" value="1"/>
</dbReference>
<dbReference type="PROSITE" id="PS51257">
    <property type="entry name" value="PROKAR_LIPOPROTEIN"/>
    <property type="match status" value="1"/>
</dbReference>
<dbReference type="Gene3D" id="1.10.287.470">
    <property type="entry name" value="Helix hairpin bin"/>
    <property type="match status" value="1"/>
</dbReference>
<keyword evidence="3" id="KW-0175">Coiled coil</keyword>
<comment type="caution">
    <text evidence="5">The sequence shown here is derived from an EMBL/GenBank/DDBJ whole genome shotgun (WGS) entry which is preliminary data.</text>
</comment>
<protein>
    <submittedName>
        <fullName evidence="5">RND family efflux transporter MFP subunit</fullName>
    </submittedName>
</protein>
<dbReference type="Pfam" id="PF25975">
    <property type="entry name" value="CzcB_C"/>
    <property type="match status" value="1"/>
</dbReference>
<dbReference type="Gene3D" id="2.40.50.100">
    <property type="match status" value="1"/>
</dbReference>
<keyword evidence="6" id="KW-1185">Reference proteome</keyword>
<dbReference type="NCBIfam" id="TIGR01730">
    <property type="entry name" value="RND_mfp"/>
    <property type="match status" value="1"/>
</dbReference>
<name>A0A4R2NWQ8_9FLAO</name>
<dbReference type="EMBL" id="SLXM01000003">
    <property type="protein sequence ID" value="TCP25855.1"/>
    <property type="molecule type" value="Genomic_DNA"/>
</dbReference>
<evidence type="ECO:0000256" key="1">
    <source>
        <dbReference type="ARBA" id="ARBA00009477"/>
    </source>
</evidence>
<evidence type="ECO:0000256" key="3">
    <source>
        <dbReference type="SAM" id="Coils"/>
    </source>
</evidence>
<reference evidence="5 6" key="1">
    <citation type="submission" date="2019-03" db="EMBL/GenBank/DDBJ databases">
        <title>Genomic Encyclopedia of Type Strains, Phase IV (KMG-IV): sequencing the most valuable type-strain genomes for metagenomic binning, comparative biology and taxonomic classification.</title>
        <authorList>
            <person name="Goeker M."/>
        </authorList>
    </citation>
    <scope>NUCLEOTIDE SEQUENCE [LARGE SCALE GENOMIC DNA]</scope>
    <source>
        <strain evidence="5 6">DSM 14836</strain>
    </source>
</reference>
<feature type="coiled-coil region" evidence="3">
    <location>
        <begin position="235"/>
        <end position="262"/>
    </location>
</feature>
<accession>A0A4R2NWQ8</accession>
<dbReference type="RefSeq" id="WP_207899776.1">
    <property type="nucleotide sequence ID" value="NZ_SLXM01000003.1"/>
</dbReference>
<evidence type="ECO:0000259" key="4">
    <source>
        <dbReference type="Pfam" id="PF25975"/>
    </source>
</evidence>
<dbReference type="GO" id="GO:0022857">
    <property type="term" value="F:transmembrane transporter activity"/>
    <property type="evidence" value="ECO:0007669"/>
    <property type="project" value="InterPro"/>
</dbReference>
<dbReference type="AlphaFoldDB" id="A0A4R2NWQ8"/>
<dbReference type="GO" id="GO:0015679">
    <property type="term" value="P:plasma membrane copper ion transport"/>
    <property type="evidence" value="ECO:0007669"/>
    <property type="project" value="TreeGrafter"/>
</dbReference>
<dbReference type="Gene3D" id="2.40.420.20">
    <property type="match status" value="1"/>
</dbReference>
<dbReference type="SUPFAM" id="SSF111369">
    <property type="entry name" value="HlyD-like secretion proteins"/>
    <property type="match status" value="1"/>
</dbReference>
<evidence type="ECO:0000313" key="6">
    <source>
        <dbReference type="Proteomes" id="UP000294564"/>
    </source>
</evidence>
<dbReference type="GO" id="GO:0060003">
    <property type="term" value="P:copper ion export"/>
    <property type="evidence" value="ECO:0007669"/>
    <property type="project" value="TreeGrafter"/>
</dbReference>
<proteinExistence type="inferred from homology"/>
<evidence type="ECO:0000256" key="2">
    <source>
        <dbReference type="ARBA" id="ARBA00022448"/>
    </source>
</evidence>
<sequence length="495" mass="54796">MKNMVIILCCLFVFSCNTKKISEVDEASEEFPTKSETIWTNNTELFVEFPALVINEPSKFTAHFTKLEKHRPITEGKVTVNLLKKGTIVATHTVSAPSSPGIFTPIITPKSQGNFQLVFNLETPEYKDQIIIEDVIVYNSKAIAIEALGTGDETGGISFLKEQAWKMGFQTNPVVKKEVYETITTFGIWEAAPTDVQTLVASTNGKISYSKSITEGTYLKKGETILTISSQDFTANNLSVEVQNARAILQQSETNYNRKKELFESKIIAKSDFEQVERDYKIARENYQNLAKGYSSKGKIIKAPFNGYIQSLTVKNGTYVSEGDVLFSITDSKSSLLKIQVSPNYFKELQDIKDISYKTDANNWSNIKSTEGEVLSVDKTISKEKPMLHIYTKINDVVNMPIGSVTPVIVSIGKSKKGLMIPTAALLEDYGNYTVIVQSSGESFEKRQVTIGKQNGNETEILSGLRIGEYVVSKGAYQVKTASMSGEAPAHGHAH</sequence>
<dbReference type="PANTHER" id="PTHR30097:SF4">
    <property type="entry name" value="SLR6042 PROTEIN"/>
    <property type="match status" value="1"/>
</dbReference>
<dbReference type="InterPro" id="IPR006143">
    <property type="entry name" value="RND_pump_MFP"/>
</dbReference>
<dbReference type="InterPro" id="IPR058649">
    <property type="entry name" value="CzcB_C"/>
</dbReference>
<evidence type="ECO:0000313" key="5">
    <source>
        <dbReference type="EMBL" id="TCP25855.1"/>
    </source>
</evidence>
<keyword evidence="2" id="KW-0813">Transport</keyword>
<dbReference type="InterPro" id="IPR051909">
    <property type="entry name" value="MFP_Cation_Efflux"/>
</dbReference>
<gene>
    <name evidence="5" type="ORF">EV195_103217</name>
</gene>
<organism evidence="5 6">
    <name type="scientific">Tenacibaculum skagerrakense</name>
    <dbReference type="NCBI Taxonomy" id="186571"/>
    <lineage>
        <taxon>Bacteria</taxon>
        <taxon>Pseudomonadati</taxon>
        <taxon>Bacteroidota</taxon>
        <taxon>Flavobacteriia</taxon>
        <taxon>Flavobacteriales</taxon>
        <taxon>Flavobacteriaceae</taxon>
        <taxon>Tenacibaculum</taxon>
    </lineage>
</organism>
<dbReference type="Proteomes" id="UP000294564">
    <property type="component" value="Unassembled WGS sequence"/>
</dbReference>
<comment type="similarity">
    <text evidence="1">Belongs to the membrane fusion protein (MFP) (TC 8.A.1) family.</text>
</comment>
<feature type="domain" description="CzcB-like C-terminal circularly permuted SH3-like" evidence="4">
    <location>
        <begin position="421"/>
        <end position="480"/>
    </location>
</feature>